<dbReference type="InterPro" id="IPR019993">
    <property type="entry name" value="RecB_nuclease_TM0106_put"/>
</dbReference>
<evidence type="ECO:0000256" key="2">
    <source>
        <dbReference type="ARBA" id="ARBA00022801"/>
    </source>
</evidence>
<reference evidence="7 8" key="1">
    <citation type="submission" date="2018-11" db="EMBL/GenBank/DDBJ databases">
        <title>Sequencing the genomes of 1000 actinobacteria strains.</title>
        <authorList>
            <person name="Klenk H.-P."/>
        </authorList>
    </citation>
    <scope>NUCLEOTIDE SEQUENCE [LARGE SCALE GENOMIC DNA]</scope>
    <source>
        <strain evidence="7 8">DSM 14012</strain>
    </source>
</reference>
<dbReference type="InterPro" id="IPR012337">
    <property type="entry name" value="RNaseH-like_sf"/>
</dbReference>
<evidence type="ECO:0000256" key="1">
    <source>
        <dbReference type="ARBA" id="ARBA00022741"/>
    </source>
</evidence>
<comment type="caution">
    <text evidence="7">The sequence shown here is derived from an EMBL/GenBank/DDBJ whole genome shotgun (WGS) entry which is preliminary data.</text>
</comment>
<dbReference type="EMBL" id="RKHL01000001">
    <property type="protein sequence ID" value="ROR83752.1"/>
    <property type="molecule type" value="Genomic_DNA"/>
</dbReference>
<keyword evidence="3" id="KW-0347">Helicase</keyword>
<evidence type="ECO:0000313" key="8">
    <source>
        <dbReference type="Proteomes" id="UP000266915"/>
    </source>
</evidence>
<dbReference type="InterPro" id="IPR038720">
    <property type="entry name" value="YprB_RNase_H-like_dom"/>
</dbReference>
<dbReference type="Pfam" id="PF13482">
    <property type="entry name" value="RNase_H_2"/>
    <property type="match status" value="1"/>
</dbReference>
<sequence length="1177" mass="128209">MFLLDGSAITSASDLSNASYCEFAFLRTVDAKLGRIEPIVEPEDEMLMRTSKLGDQHELRVLESYRAEFGTGVVELDRPDVRDAVALAAAVESTITAFRDGAPVVFQAAFFDGSFIGFADFIVRRPDGRYRVQDTKLARSPKVTALLQLAAYVEQLETAGIPVDDDVDLILGDGTVSTHAVADILPVYRRRRARLLRIVAERLEADAPVAWGDQRYSVCGRCAWCDAEITASRDVLLVAGLRLTQRDRLLAAGVATIDDLASLTLTGSTEQPGPHGLPGGAGGTVDGIAESTLAALREQAHLQLEPSPAAGVPAFRVHDATALGLLPQPDPGDVFFDFEGDPLYTEGEPGDARRGDRTRWGIDYLFGLVDTDGRFRSWWAHDFHEERTALIDFLAYLTARRAEFPGMHVYHYAAYERTHLLSLAARHGVGEDTIDDLLREAVLFDLYPFVRKTVRVGSRSYSIKKLEPLYMGEEHRDSDVTDAAASITAYAEARELSRSDDPELVAEGERKLAEIAEYNAYDCESTRRLRNWLLDLGAERGVLPGTFVTDAPEPLVDEPTPLHDALTALAGDPLDPERTDDATAYALAAAAIDYHRREHKSFWQEHFSRLIAARDEWEDTRNVFTVTSGVVERDWFREGRQRSDRRHVRLRGRWAPGSSVKVGADPFAVYDHPGPYTLPRAEPGSRPAGQITVLEVDDDSLLIQETLKTDREPYTELPVALTPSPPPRPGTQVDAIAEWGQAVLDASPGWPDDGVVDILRRRPPRTSSGESLPHRGDGRTIEDVTAALLDLDDSALAVQGPPGTGKTYVASHVITALVQQHGWRIGVVAQSHDVVENLLDRVVKAGLSPALVAKTLRSGADPDAERGYTVLPANGHGAFMAEQTGGFVIGGTAWDFSNPNRFDRRSLDLLVVDEAGQFSLAYTIAASVAARNLLLLGDPQQLPQVSQGTHPEPIDTSALGFVADGRDVLPPELGYFLHETWRMDAAVTEPVSRLSYGGELRSAAATTKRRLEGRAPGLHVVPVHHVGNATSSQEEADRVAELVRSSIGLPWTDPDAGRIDDPVSEADIIVVCPYNAHVAVVRATLDAAGFDAVRVGTVDKFQGQEAVIAIVSLAASSPADVPRGMSFLLMKNRLNVGISRAQWAAYLVHSPALTEYLPITPEGVAELSAFIRLVDGH</sequence>
<dbReference type="AlphaFoldDB" id="A0A3N2C8D5"/>
<dbReference type="SUPFAM" id="SSF52540">
    <property type="entry name" value="P-loop containing nucleoside triphosphate hydrolases"/>
    <property type="match status" value="1"/>
</dbReference>
<evidence type="ECO:0000256" key="4">
    <source>
        <dbReference type="ARBA" id="ARBA00022840"/>
    </source>
</evidence>
<keyword evidence="1" id="KW-0547">Nucleotide-binding</keyword>
<evidence type="ECO:0008006" key="9">
    <source>
        <dbReference type="Google" id="ProtNLM"/>
    </source>
</evidence>
<dbReference type="GO" id="GO:0005524">
    <property type="term" value="F:ATP binding"/>
    <property type="evidence" value="ECO:0007669"/>
    <property type="project" value="UniProtKB-KW"/>
</dbReference>
<dbReference type="Gene3D" id="3.40.50.300">
    <property type="entry name" value="P-loop containing nucleotide triphosphate hydrolases"/>
    <property type="match status" value="2"/>
</dbReference>
<dbReference type="GO" id="GO:0043139">
    <property type="term" value="F:5'-3' DNA helicase activity"/>
    <property type="evidence" value="ECO:0007669"/>
    <property type="project" value="TreeGrafter"/>
</dbReference>
<dbReference type="InterPro" id="IPR050534">
    <property type="entry name" value="Coronavir_polyprotein_1ab"/>
</dbReference>
<dbReference type="GO" id="GO:0016787">
    <property type="term" value="F:hydrolase activity"/>
    <property type="evidence" value="ECO:0007669"/>
    <property type="project" value="UniProtKB-KW"/>
</dbReference>
<dbReference type="CDD" id="cd17934">
    <property type="entry name" value="DEXXQc_Upf1-like"/>
    <property type="match status" value="1"/>
</dbReference>
<dbReference type="PANTHER" id="PTHR43788:SF8">
    <property type="entry name" value="DNA-BINDING PROTEIN SMUBP-2"/>
    <property type="match status" value="1"/>
</dbReference>
<dbReference type="InterPro" id="IPR047187">
    <property type="entry name" value="SF1_C_Upf1"/>
</dbReference>
<protein>
    <recommendedName>
        <fullName evidence="9">DNA helicase</fullName>
    </recommendedName>
</protein>
<organism evidence="7 8">
    <name type="scientific">Plantibacter flavus</name>
    <dbReference type="NCBI Taxonomy" id="150123"/>
    <lineage>
        <taxon>Bacteria</taxon>
        <taxon>Bacillati</taxon>
        <taxon>Actinomycetota</taxon>
        <taxon>Actinomycetes</taxon>
        <taxon>Micrococcales</taxon>
        <taxon>Microbacteriaceae</taxon>
        <taxon>Plantibacter</taxon>
    </lineage>
</organism>
<keyword evidence="8" id="KW-1185">Reference proteome</keyword>
<evidence type="ECO:0000313" key="7">
    <source>
        <dbReference type="EMBL" id="ROR83752.1"/>
    </source>
</evidence>
<keyword evidence="2" id="KW-0378">Hydrolase</keyword>
<evidence type="ECO:0000259" key="5">
    <source>
        <dbReference type="Pfam" id="PF13087"/>
    </source>
</evidence>
<dbReference type="CDD" id="cd18808">
    <property type="entry name" value="SF1_C_Upf1"/>
    <property type="match status" value="1"/>
</dbReference>
<dbReference type="SUPFAM" id="SSF53098">
    <property type="entry name" value="Ribonuclease H-like"/>
    <property type="match status" value="1"/>
</dbReference>
<keyword evidence="4" id="KW-0067">ATP-binding</keyword>
<evidence type="ECO:0000256" key="3">
    <source>
        <dbReference type="ARBA" id="ARBA00022806"/>
    </source>
</evidence>
<dbReference type="Pfam" id="PF13087">
    <property type="entry name" value="AAA_12"/>
    <property type="match status" value="1"/>
</dbReference>
<feature type="domain" description="YprB ribonuclease H-like" evidence="6">
    <location>
        <begin position="361"/>
        <end position="533"/>
    </location>
</feature>
<proteinExistence type="predicted"/>
<dbReference type="InterPro" id="IPR041679">
    <property type="entry name" value="DNA2/NAM7-like_C"/>
</dbReference>
<gene>
    <name evidence="7" type="ORF">EDD42_3869</name>
</gene>
<feature type="domain" description="DNA2/NAM7 helicase-like C-terminal" evidence="5">
    <location>
        <begin position="975"/>
        <end position="1148"/>
    </location>
</feature>
<dbReference type="PANTHER" id="PTHR43788">
    <property type="entry name" value="DNA2/NAM7 HELICASE FAMILY MEMBER"/>
    <property type="match status" value="1"/>
</dbReference>
<dbReference type="RefSeq" id="WP_085511524.1">
    <property type="nucleotide sequence ID" value="NZ_FXAP01000002.1"/>
</dbReference>
<dbReference type="NCBIfam" id="TIGR03491">
    <property type="entry name" value="TM0106 family RecB-like putative nuclease"/>
    <property type="match status" value="1"/>
</dbReference>
<dbReference type="Proteomes" id="UP000266915">
    <property type="component" value="Unassembled WGS sequence"/>
</dbReference>
<accession>A0A3N2C8D5</accession>
<evidence type="ECO:0000259" key="6">
    <source>
        <dbReference type="Pfam" id="PF13482"/>
    </source>
</evidence>
<dbReference type="InterPro" id="IPR027417">
    <property type="entry name" value="P-loop_NTPase"/>
</dbReference>
<dbReference type="Pfam" id="PF13604">
    <property type="entry name" value="AAA_30"/>
    <property type="match status" value="1"/>
</dbReference>
<name>A0A3N2C8D5_9MICO</name>